<dbReference type="GO" id="GO:0005737">
    <property type="term" value="C:cytoplasm"/>
    <property type="evidence" value="ECO:0007669"/>
    <property type="project" value="TreeGrafter"/>
</dbReference>
<dbReference type="Gene3D" id="3.30.470.20">
    <property type="entry name" value="ATP-grasp fold, B domain"/>
    <property type="match status" value="1"/>
</dbReference>
<organism evidence="3 4">
    <name type="scientific">Microlunatus parietis</name>
    <dbReference type="NCBI Taxonomy" id="682979"/>
    <lineage>
        <taxon>Bacteria</taxon>
        <taxon>Bacillati</taxon>
        <taxon>Actinomycetota</taxon>
        <taxon>Actinomycetes</taxon>
        <taxon>Propionibacteriales</taxon>
        <taxon>Propionibacteriaceae</taxon>
        <taxon>Microlunatus</taxon>
    </lineage>
</organism>
<keyword evidence="3" id="KW-0436">Ligase</keyword>
<comment type="caution">
    <text evidence="3">The sequence shown here is derived from an EMBL/GenBank/DDBJ whole genome shotgun (WGS) entry which is preliminary data.</text>
</comment>
<dbReference type="Proteomes" id="UP000569914">
    <property type="component" value="Unassembled WGS sequence"/>
</dbReference>
<keyword evidence="1" id="KW-0067">ATP-binding</keyword>
<evidence type="ECO:0000313" key="4">
    <source>
        <dbReference type="Proteomes" id="UP000569914"/>
    </source>
</evidence>
<evidence type="ECO:0000313" key="3">
    <source>
        <dbReference type="EMBL" id="NYE70915.1"/>
    </source>
</evidence>
<dbReference type="AlphaFoldDB" id="A0A7Y9I6F7"/>
<dbReference type="PANTHER" id="PTHR21621:SF0">
    <property type="entry name" value="BETA-CITRYLGLUTAMATE SYNTHASE B-RELATED"/>
    <property type="match status" value="1"/>
</dbReference>
<dbReference type="GO" id="GO:0005524">
    <property type="term" value="F:ATP binding"/>
    <property type="evidence" value="ECO:0007669"/>
    <property type="project" value="UniProtKB-UniRule"/>
</dbReference>
<keyword evidence="1" id="KW-0547">Nucleotide-binding</keyword>
<accession>A0A7Y9I6F7</accession>
<reference evidence="3 4" key="1">
    <citation type="submission" date="2020-07" db="EMBL/GenBank/DDBJ databases">
        <title>Sequencing the genomes of 1000 actinobacteria strains.</title>
        <authorList>
            <person name="Klenk H.-P."/>
        </authorList>
    </citation>
    <scope>NUCLEOTIDE SEQUENCE [LARGE SCALE GENOMIC DNA]</scope>
    <source>
        <strain evidence="3 4">DSM 22083</strain>
    </source>
</reference>
<dbReference type="RefSeq" id="WP_179750728.1">
    <property type="nucleotide sequence ID" value="NZ_JACCBU010000001.1"/>
</dbReference>
<dbReference type="GO" id="GO:0018169">
    <property type="term" value="F:ribosomal S6-glutamic acid ligase activity"/>
    <property type="evidence" value="ECO:0007669"/>
    <property type="project" value="TreeGrafter"/>
</dbReference>
<keyword evidence="4" id="KW-1185">Reference proteome</keyword>
<dbReference type="PANTHER" id="PTHR21621">
    <property type="entry name" value="RIBOSOMAL PROTEIN S6 MODIFICATION PROTEIN"/>
    <property type="match status" value="1"/>
</dbReference>
<sequence>MIIILAPPADVHARRVSQEITRLGGPVEIVDWRTAGVGAMASLHFAGPRIRRSIRADDARTLDLADAGAVWTRRVGAATVSPAIIDTEQRRFAQAEWRDLLYGLAEGPTAVSPLSSQRAATKPAQLAQAPRAGLIIPETLITSDPADAAAFIDHHAGRVVHKVMNGPADRLLATARWDERHRAELDRLRLTPTIFQELVEGPRDLRVTMIGTECLAVAFDRGRRPGPVDSRLDLDVPVRPYELPAGVQAALARLMAALGLTFATIDLKEGWDGTLYFLELNPQGQFLYVEILTGLPIAAAMGRHLVELDGQAF</sequence>
<name>A0A7Y9I6F7_9ACTN</name>
<dbReference type="EMBL" id="JACCBU010000001">
    <property type="protein sequence ID" value="NYE70915.1"/>
    <property type="molecule type" value="Genomic_DNA"/>
</dbReference>
<dbReference type="GO" id="GO:0009432">
    <property type="term" value="P:SOS response"/>
    <property type="evidence" value="ECO:0007669"/>
    <property type="project" value="TreeGrafter"/>
</dbReference>
<dbReference type="InterPro" id="IPR011761">
    <property type="entry name" value="ATP-grasp"/>
</dbReference>
<feature type="domain" description="ATP-grasp" evidence="2">
    <location>
        <begin position="126"/>
        <end position="306"/>
    </location>
</feature>
<gene>
    <name evidence="3" type="ORF">BKA15_002244</name>
</gene>
<evidence type="ECO:0000259" key="2">
    <source>
        <dbReference type="PROSITE" id="PS50975"/>
    </source>
</evidence>
<proteinExistence type="predicted"/>
<evidence type="ECO:0000256" key="1">
    <source>
        <dbReference type="PROSITE-ProRule" id="PRU00409"/>
    </source>
</evidence>
<protein>
    <submittedName>
        <fullName evidence="3">Glutathione synthase/RimK-type ligase-like ATP-grasp enzyme</fullName>
    </submittedName>
</protein>
<dbReference type="GO" id="GO:0046872">
    <property type="term" value="F:metal ion binding"/>
    <property type="evidence" value="ECO:0007669"/>
    <property type="project" value="InterPro"/>
</dbReference>
<dbReference type="SUPFAM" id="SSF56059">
    <property type="entry name" value="Glutathione synthetase ATP-binding domain-like"/>
    <property type="match status" value="1"/>
</dbReference>
<dbReference type="PROSITE" id="PS50975">
    <property type="entry name" value="ATP_GRASP"/>
    <property type="match status" value="1"/>
</dbReference>